<protein>
    <submittedName>
        <fullName evidence="1">Uncharacterized protein</fullName>
    </submittedName>
</protein>
<proteinExistence type="predicted"/>
<name>A0A392QG60_9FABA</name>
<dbReference type="AlphaFoldDB" id="A0A392QG60"/>
<organism evidence="1 2">
    <name type="scientific">Trifolium medium</name>
    <dbReference type="NCBI Taxonomy" id="97028"/>
    <lineage>
        <taxon>Eukaryota</taxon>
        <taxon>Viridiplantae</taxon>
        <taxon>Streptophyta</taxon>
        <taxon>Embryophyta</taxon>
        <taxon>Tracheophyta</taxon>
        <taxon>Spermatophyta</taxon>
        <taxon>Magnoliopsida</taxon>
        <taxon>eudicotyledons</taxon>
        <taxon>Gunneridae</taxon>
        <taxon>Pentapetalae</taxon>
        <taxon>rosids</taxon>
        <taxon>fabids</taxon>
        <taxon>Fabales</taxon>
        <taxon>Fabaceae</taxon>
        <taxon>Papilionoideae</taxon>
        <taxon>50 kb inversion clade</taxon>
        <taxon>NPAAA clade</taxon>
        <taxon>Hologalegina</taxon>
        <taxon>IRL clade</taxon>
        <taxon>Trifolieae</taxon>
        <taxon>Trifolium</taxon>
    </lineage>
</organism>
<comment type="caution">
    <text evidence="1">The sequence shown here is derived from an EMBL/GenBank/DDBJ whole genome shotgun (WGS) entry which is preliminary data.</text>
</comment>
<dbReference type="EMBL" id="LXQA010132808">
    <property type="protein sequence ID" value="MCI22867.1"/>
    <property type="molecule type" value="Genomic_DNA"/>
</dbReference>
<accession>A0A392QG60</accession>
<evidence type="ECO:0000313" key="2">
    <source>
        <dbReference type="Proteomes" id="UP000265520"/>
    </source>
</evidence>
<dbReference type="Proteomes" id="UP000265520">
    <property type="component" value="Unassembled WGS sequence"/>
</dbReference>
<feature type="non-terminal residue" evidence="1">
    <location>
        <position position="1"/>
    </location>
</feature>
<keyword evidence="2" id="KW-1185">Reference proteome</keyword>
<reference evidence="1 2" key="1">
    <citation type="journal article" date="2018" name="Front. Plant Sci.">
        <title>Red Clover (Trifolium pratense) and Zigzag Clover (T. medium) - A Picture of Genomic Similarities and Differences.</title>
        <authorList>
            <person name="Dluhosova J."/>
            <person name="Istvanek J."/>
            <person name="Nedelnik J."/>
            <person name="Repkova J."/>
        </authorList>
    </citation>
    <scope>NUCLEOTIDE SEQUENCE [LARGE SCALE GENOMIC DNA]</scope>
    <source>
        <strain evidence="2">cv. 10/8</strain>
        <tissue evidence="1">Leaf</tissue>
    </source>
</reference>
<evidence type="ECO:0000313" key="1">
    <source>
        <dbReference type="EMBL" id="MCI22867.1"/>
    </source>
</evidence>
<sequence length="63" mass="6893">ILELKEAFGMILVKNHAHQRLAGLWAQPGAVQAWPGQVSTASCSWAQALLRPAQVTIHIIDFC</sequence>